<evidence type="ECO:0000259" key="2">
    <source>
        <dbReference type="Pfam" id="PF09861"/>
    </source>
</evidence>
<dbReference type="InterPro" id="IPR018657">
    <property type="entry name" value="LarA-like_N"/>
</dbReference>
<dbReference type="HOGENOM" id="CLU_620695_0_0_11"/>
<proteinExistence type="predicted"/>
<dbReference type="STRING" id="196164.gene:10742792"/>
<dbReference type="InterPro" id="IPR048068">
    <property type="entry name" value="LarA-like"/>
</dbReference>
<dbReference type="PANTHER" id="PTHR33171">
    <property type="entry name" value="LAR_N DOMAIN-CONTAINING PROTEIN"/>
    <property type="match status" value="1"/>
</dbReference>
<feature type="region of interest" description="Disordered" evidence="1">
    <location>
        <begin position="1"/>
        <end position="37"/>
    </location>
</feature>
<evidence type="ECO:0000313" key="3">
    <source>
        <dbReference type="EMBL" id="BAC19168.1"/>
    </source>
</evidence>
<evidence type="ECO:0000256" key="1">
    <source>
        <dbReference type="SAM" id="MobiDB-lite"/>
    </source>
</evidence>
<dbReference type="eggNOG" id="COG3875">
    <property type="taxonomic scope" value="Bacteria"/>
</dbReference>
<dbReference type="Gene3D" id="3.90.226.30">
    <property type="match status" value="1"/>
</dbReference>
<name>Q8FMZ1_COREF</name>
<dbReference type="EMBL" id="BA000035">
    <property type="protein sequence ID" value="BAC19168.1"/>
    <property type="molecule type" value="Genomic_DNA"/>
</dbReference>
<organism evidence="3 4">
    <name type="scientific">Corynebacterium efficiens (strain DSM 44549 / YS-314 / AJ 12310 / JCM 11189 / NBRC 100395)</name>
    <dbReference type="NCBI Taxonomy" id="196164"/>
    <lineage>
        <taxon>Bacteria</taxon>
        <taxon>Bacillati</taxon>
        <taxon>Actinomycetota</taxon>
        <taxon>Actinomycetes</taxon>
        <taxon>Mycobacteriales</taxon>
        <taxon>Corynebacteriaceae</taxon>
        <taxon>Corynebacterium</taxon>
    </lineage>
</organism>
<sequence>MNVSQSLGRLTPSPPATTGKVLKSTWPPRTLKGMNNESLTLPVPAGLAESAALLGSATSHLTAEQARDFVIEQVSGVDVEGKNVCIIIPDGTRSGPHGLMIQAAYDAIAERAGSITILIALGTHAAMEEPAVAKLLDVPPGRIGERFPKAQVLNHDWQNPEAIATLGTVPAAEIERLTRGLLTDRDMAVQINKIVAEADINLVVGPVFPHEVVGFSGGNKYFFPGCSVHDVIDISHWVGALITASDIIGTLGITPVRQLIDTASDMIPGEKLAITYVATSAKGGGSNLHSVAFGTTRAAWAANAQIASRTHIKWMDRPYPRIVSKVPEMYEDLWTGAKGVYKMEPVCADGGEIIVYAPHITEISEMHPGIGKIGYHCIDYFTKQWDKFKDHPWGEIAHSTHVRGLGTYDPETGEEKLRINITLASQVPPEVCAAYNLGYADPDTLDWAAFEADPDTLVVEHAGEILHRLESQH</sequence>
<evidence type="ECO:0000313" key="4">
    <source>
        <dbReference type="Proteomes" id="UP000001409"/>
    </source>
</evidence>
<dbReference type="GO" id="GO:0050043">
    <property type="term" value="F:lactate racemase activity"/>
    <property type="evidence" value="ECO:0007669"/>
    <property type="project" value="InterPro"/>
</dbReference>
<dbReference type="KEGG" id="cef:CE2358"/>
<dbReference type="InterPro" id="IPR043166">
    <property type="entry name" value="LarA-like_C"/>
</dbReference>
<keyword evidence="4" id="KW-1185">Reference proteome</keyword>
<accession>Q8FMZ1</accession>
<feature type="domain" description="LarA-like N-terminal" evidence="2">
    <location>
        <begin position="80"/>
        <end position="238"/>
    </location>
</feature>
<protein>
    <recommendedName>
        <fullName evidence="2">LarA-like N-terminal domain-containing protein</fullName>
    </recommendedName>
</protein>
<dbReference type="Pfam" id="PF09861">
    <property type="entry name" value="Lar_N"/>
    <property type="match status" value="1"/>
</dbReference>
<dbReference type="Proteomes" id="UP000001409">
    <property type="component" value="Chromosome"/>
</dbReference>
<dbReference type="Gene3D" id="3.40.50.11440">
    <property type="match status" value="1"/>
</dbReference>
<reference evidence="3 4" key="1">
    <citation type="journal article" date="2003" name="Genome Res.">
        <title>Comparative complete genome sequence analysis of the amino acid replacements responsible for the thermostability of Corynebacterium efficiens.</title>
        <authorList>
            <person name="Nishio Y."/>
            <person name="Nakamura Y."/>
            <person name="Kawarabayasi Y."/>
            <person name="Usuda Y."/>
            <person name="Kimura E."/>
            <person name="Sugimoto S."/>
            <person name="Matsui K."/>
            <person name="Yamagishi A."/>
            <person name="Kikuchi H."/>
            <person name="Ikeo K."/>
            <person name="Gojobori T."/>
        </authorList>
    </citation>
    <scope>NUCLEOTIDE SEQUENCE [LARGE SCALE GENOMIC DNA]</scope>
    <source>
        <strain evidence="4">DSM 44549 / YS-314 / AJ 12310 / JCM 11189 / NBRC 100395</strain>
    </source>
</reference>
<dbReference type="AlphaFoldDB" id="Q8FMZ1"/>
<dbReference type="PANTHER" id="PTHR33171:SF17">
    <property type="entry name" value="LARA-LIKE N-TERMINAL DOMAIN-CONTAINING PROTEIN"/>
    <property type="match status" value="1"/>
</dbReference>